<dbReference type="SUPFAM" id="SSF48508">
    <property type="entry name" value="Nuclear receptor ligand-binding domain"/>
    <property type="match status" value="1"/>
</dbReference>
<dbReference type="Gene3D" id="1.10.565.10">
    <property type="entry name" value="Retinoid X Receptor"/>
    <property type="match status" value="1"/>
</dbReference>
<dbReference type="Pfam" id="PF00105">
    <property type="entry name" value="zf-C4"/>
    <property type="match status" value="1"/>
</dbReference>
<dbReference type="PROSITE" id="PS51030">
    <property type="entry name" value="NUCLEAR_REC_DBD_2"/>
    <property type="match status" value="1"/>
</dbReference>
<feature type="domain" description="NR LBD" evidence="12">
    <location>
        <begin position="270"/>
        <end position="510"/>
    </location>
</feature>
<dbReference type="InterPro" id="IPR013088">
    <property type="entry name" value="Znf_NHR/GATA"/>
</dbReference>
<proteinExistence type="predicted"/>
<dbReference type="AlphaFoldDB" id="A0A267DVI3"/>
<feature type="compositionally biased region" description="Polar residues" evidence="10">
    <location>
        <begin position="96"/>
        <end position="105"/>
    </location>
</feature>
<evidence type="ECO:0000313" key="13">
    <source>
        <dbReference type="EMBL" id="PAA52599.1"/>
    </source>
</evidence>
<gene>
    <name evidence="13" type="ORF">BOX15_Mlig019488g1</name>
</gene>
<comment type="caution">
    <text evidence="13">The sequence shown here is derived from an EMBL/GenBank/DDBJ whole genome shotgun (WGS) entry which is preliminary data.</text>
</comment>
<evidence type="ECO:0000256" key="8">
    <source>
        <dbReference type="ARBA" id="ARBA00023170"/>
    </source>
</evidence>
<organism evidence="13 14">
    <name type="scientific">Macrostomum lignano</name>
    <dbReference type="NCBI Taxonomy" id="282301"/>
    <lineage>
        <taxon>Eukaryota</taxon>
        <taxon>Metazoa</taxon>
        <taxon>Spiralia</taxon>
        <taxon>Lophotrochozoa</taxon>
        <taxon>Platyhelminthes</taxon>
        <taxon>Rhabditophora</taxon>
        <taxon>Macrostomorpha</taxon>
        <taxon>Macrostomida</taxon>
        <taxon>Macrostomidae</taxon>
        <taxon>Macrostomum</taxon>
    </lineage>
</organism>
<feature type="compositionally biased region" description="Acidic residues" evidence="10">
    <location>
        <begin position="241"/>
        <end position="253"/>
    </location>
</feature>
<keyword evidence="8" id="KW-0675">Receptor</keyword>
<keyword evidence="4" id="KW-0862">Zinc</keyword>
<dbReference type="OrthoDB" id="5771769at2759"/>
<evidence type="ECO:0000256" key="5">
    <source>
        <dbReference type="ARBA" id="ARBA00023015"/>
    </source>
</evidence>
<feature type="compositionally biased region" description="Pro residues" evidence="10">
    <location>
        <begin position="256"/>
        <end position="271"/>
    </location>
</feature>
<feature type="region of interest" description="Disordered" evidence="10">
    <location>
        <begin position="215"/>
        <end position="276"/>
    </location>
</feature>
<dbReference type="GO" id="GO:0043565">
    <property type="term" value="F:sequence-specific DNA binding"/>
    <property type="evidence" value="ECO:0007669"/>
    <property type="project" value="InterPro"/>
</dbReference>
<dbReference type="EMBL" id="NIVC01003211">
    <property type="protein sequence ID" value="PAA52599.1"/>
    <property type="molecule type" value="Genomic_DNA"/>
</dbReference>
<keyword evidence="7" id="KW-0804">Transcription</keyword>
<evidence type="ECO:0000259" key="12">
    <source>
        <dbReference type="PROSITE" id="PS51843"/>
    </source>
</evidence>
<keyword evidence="14" id="KW-1185">Reference proteome</keyword>
<dbReference type="InterPro" id="IPR035500">
    <property type="entry name" value="NHR-like_dom_sf"/>
</dbReference>
<dbReference type="GO" id="GO:0008270">
    <property type="term" value="F:zinc ion binding"/>
    <property type="evidence" value="ECO:0007669"/>
    <property type="project" value="UniProtKB-KW"/>
</dbReference>
<dbReference type="InterPro" id="IPR050274">
    <property type="entry name" value="Nuclear_hormone_rcpt_NR2"/>
</dbReference>
<feature type="region of interest" description="Disordered" evidence="10">
    <location>
        <begin position="96"/>
        <end position="139"/>
    </location>
</feature>
<dbReference type="PROSITE" id="PS51843">
    <property type="entry name" value="NR_LBD"/>
    <property type="match status" value="1"/>
</dbReference>
<comment type="subcellular location">
    <subcellularLocation>
        <location evidence="1">Nucleus</location>
    </subcellularLocation>
</comment>
<dbReference type="GO" id="GO:0005634">
    <property type="term" value="C:nucleus"/>
    <property type="evidence" value="ECO:0007669"/>
    <property type="project" value="UniProtKB-SubCell"/>
</dbReference>
<dbReference type="PRINTS" id="PR00047">
    <property type="entry name" value="STROIDFINGER"/>
</dbReference>
<evidence type="ECO:0000256" key="7">
    <source>
        <dbReference type="ARBA" id="ARBA00023163"/>
    </source>
</evidence>
<dbReference type="STRING" id="282301.A0A267DVI3"/>
<keyword evidence="6" id="KW-0238">DNA-binding</keyword>
<dbReference type="Pfam" id="PF00104">
    <property type="entry name" value="Hormone_recep"/>
    <property type="match status" value="1"/>
</dbReference>
<evidence type="ECO:0000256" key="6">
    <source>
        <dbReference type="ARBA" id="ARBA00023125"/>
    </source>
</evidence>
<evidence type="ECO:0000256" key="10">
    <source>
        <dbReference type="SAM" id="MobiDB-lite"/>
    </source>
</evidence>
<keyword evidence="3" id="KW-0863">Zinc-finger</keyword>
<protein>
    <recommendedName>
        <fullName evidence="15">Nuclear receptor domain-containing protein</fullName>
    </recommendedName>
</protein>
<dbReference type="PROSITE" id="PS00031">
    <property type="entry name" value="NUCLEAR_REC_DBD_1"/>
    <property type="match status" value="1"/>
</dbReference>
<dbReference type="Gene3D" id="3.30.50.10">
    <property type="entry name" value="Erythroid Transcription Factor GATA-1, subunit A"/>
    <property type="match status" value="1"/>
</dbReference>
<feature type="region of interest" description="Disordered" evidence="10">
    <location>
        <begin position="1"/>
        <end position="24"/>
    </location>
</feature>
<name>A0A267DVI3_9PLAT</name>
<dbReference type="Proteomes" id="UP000215902">
    <property type="component" value="Unassembled WGS sequence"/>
</dbReference>
<evidence type="ECO:0000256" key="3">
    <source>
        <dbReference type="ARBA" id="ARBA00022771"/>
    </source>
</evidence>
<feature type="compositionally biased region" description="Polar residues" evidence="10">
    <location>
        <begin position="122"/>
        <end position="132"/>
    </location>
</feature>
<dbReference type="FunFam" id="3.30.50.10:FF:000006">
    <property type="entry name" value="Nuclear receptor subfamily 5 group A member"/>
    <property type="match status" value="1"/>
</dbReference>
<dbReference type="SUPFAM" id="SSF57716">
    <property type="entry name" value="Glucocorticoid receptor-like (DNA-binding domain)"/>
    <property type="match status" value="1"/>
</dbReference>
<evidence type="ECO:0000313" key="14">
    <source>
        <dbReference type="Proteomes" id="UP000215902"/>
    </source>
</evidence>
<evidence type="ECO:0000256" key="9">
    <source>
        <dbReference type="ARBA" id="ARBA00023242"/>
    </source>
</evidence>
<evidence type="ECO:0000256" key="4">
    <source>
        <dbReference type="ARBA" id="ARBA00022833"/>
    </source>
</evidence>
<evidence type="ECO:0000256" key="1">
    <source>
        <dbReference type="ARBA" id="ARBA00004123"/>
    </source>
</evidence>
<keyword evidence="2" id="KW-0479">Metal-binding</keyword>
<dbReference type="InterPro" id="IPR000536">
    <property type="entry name" value="Nucl_hrmn_rcpt_lig-bd"/>
</dbReference>
<keyword evidence="9" id="KW-0539">Nucleus</keyword>
<reference evidence="13 14" key="1">
    <citation type="submission" date="2017-06" db="EMBL/GenBank/DDBJ databases">
        <title>A platform for efficient transgenesis in Macrostomum lignano, a flatworm model organism for stem cell research.</title>
        <authorList>
            <person name="Berezikov E."/>
        </authorList>
    </citation>
    <scope>NUCLEOTIDE SEQUENCE [LARGE SCALE GENOMIC DNA]</scope>
    <source>
        <strain evidence="13">DV1</strain>
        <tissue evidence="13">Whole organism</tissue>
    </source>
</reference>
<sequence>MHRTTEGCDNSGSFFYGGRGQQQPPPQLMAGRPFAPGHPHGSGLLMPPLAELMKSSPHLLMGLRGLPPHLASLHSLLAAQAKKSAGECCDPLPSVSAGSPSANVRQQHRAAAVEPPELDGTPNGSRSGDSAIQQQQQQQPQSYEACRVCGDRASGRHYGVVSCEGCKGFFKRSIRRRVNYSCRSGRQCLVNKTFRNRCQFCRLRKCIGVGMRSEAVQNERRTLSSTSSTSTAGLTIGVKEDDAEPSDELDDAVEWPPSPLEPPPPPPPPPPPRRRQRILEPEFTEFDLPPFFAGPPPPSSATGASAGAVDAAFVKFVAASVLFRMIRWARDLDLPPTDRLLPHCWCDLFALCLCQSSGRVPMQLLHSALSEHLLSKATAGDSQCPDVGKLLTELAKLRKIVGMFTDSQVTGVEFAYLRLLTMFEPAICVQDEPEASIVADLQAATLSELSDHLADSLGSPEAGQRRLARLLLHANSVRTLDKAVIKEIFFTEQIGSVSMEALVPHILATCRPPTAAAAPAPPSAACGRGAAAAAGAAAGGCTTGMATD</sequence>
<dbReference type="PANTHER" id="PTHR24083">
    <property type="entry name" value="NUCLEAR HORMONE RECEPTOR"/>
    <property type="match status" value="1"/>
</dbReference>
<dbReference type="CDD" id="cd06916">
    <property type="entry name" value="NR_DBD_like"/>
    <property type="match status" value="1"/>
</dbReference>
<dbReference type="GO" id="GO:0003700">
    <property type="term" value="F:DNA-binding transcription factor activity"/>
    <property type="evidence" value="ECO:0007669"/>
    <property type="project" value="InterPro"/>
</dbReference>
<feature type="domain" description="Nuclear receptor" evidence="11">
    <location>
        <begin position="143"/>
        <end position="218"/>
    </location>
</feature>
<evidence type="ECO:0000256" key="2">
    <source>
        <dbReference type="ARBA" id="ARBA00022723"/>
    </source>
</evidence>
<evidence type="ECO:0008006" key="15">
    <source>
        <dbReference type="Google" id="ProtNLM"/>
    </source>
</evidence>
<accession>A0A267DVI3</accession>
<keyword evidence="5" id="KW-0805">Transcription regulation</keyword>
<dbReference type="SMART" id="SM00399">
    <property type="entry name" value="ZnF_C4"/>
    <property type="match status" value="1"/>
</dbReference>
<dbReference type="InterPro" id="IPR001628">
    <property type="entry name" value="Znf_hrmn_rcpt"/>
</dbReference>
<evidence type="ECO:0000259" key="11">
    <source>
        <dbReference type="PROSITE" id="PS51030"/>
    </source>
</evidence>